<dbReference type="Gene3D" id="3.30.160.60">
    <property type="entry name" value="Classic Zinc Finger"/>
    <property type="match status" value="1"/>
</dbReference>
<dbReference type="InParanoid" id="A0A165KRC1"/>
<dbReference type="GO" id="GO:0035098">
    <property type="term" value="C:ESC/E(Z) complex"/>
    <property type="evidence" value="ECO:0007669"/>
    <property type="project" value="TreeGrafter"/>
</dbReference>
<evidence type="ECO:0000256" key="1">
    <source>
        <dbReference type="ARBA" id="ARBA00022853"/>
    </source>
</evidence>
<evidence type="ECO:0000313" key="5">
    <source>
        <dbReference type="Proteomes" id="UP000077266"/>
    </source>
</evidence>
<evidence type="ECO:0000313" key="4">
    <source>
        <dbReference type="EMBL" id="KZV96738.1"/>
    </source>
</evidence>
<dbReference type="PANTHER" id="PTHR46541:SF1">
    <property type="entry name" value="ZINC FINGER PROTEIN AEBP2"/>
    <property type="match status" value="1"/>
</dbReference>
<sequence>MRTTSSCRRFLPKLHAYIVVVDACTIPLTMSKVCGGVLQGVRRQTSRSPARRLCVLSSHHDHLPMVESNIPEISHRCGWASCTTTCSSDQALYEHLVQDHTAPWENMGQRQLACQWEGCHTAPEKRWLLRHLISHTNHRPFVCPASQSQGCTMTFKTSFTLNRHLKNVDSHRESDQDTGPIVIKIRIPGRSAQLAL</sequence>
<proteinExistence type="inferred from homology"/>
<evidence type="ECO:0000259" key="3">
    <source>
        <dbReference type="SMART" id="SM00355"/>
    </source>
</evidence>
<keyword evidence="5" id="KW-1185">Reference proteome</keyword>
<feature type="domain" description="C2H2-type" evidence="3">
    <location>
        <begin position="75"/>
        <end position="100"/>
    </location>
</feature>
<feature type="domain" description="C2H2-type" evidence="3">
    <location>
        <begin position="141"/>
        <end position="171"/>
    </location>
</feature>
<accession>A0A165KRC1</accession>
<reference evidence="4 5" key="1">
    <citation type="journal article" date="2016" name="Mol. Biol. Evol.">
        <title>Comparative Genomics of Early-Diverging Mushroom-Forming Fungi Provides Insights into the Origins of Lignocellulose Decay Capabilities.</title>
        <authorList>
            <person name="Nagy L.G."/>
            <person name="Riley R."/>
            <person name="Tritt A."/>
            <person name="Adam C."/>
            <person name="Daum C."/>
            <person name="Floudas D."/>
            <person name="Sun H."/>
            <person name="Yadav J.S."/>
            <person name="Pangilinan J."/>
            <person name="Larsson K.H."/>
            <person name="Matsuura K."/>
            <person name="Barry K."/>
            <person name="Labutti K."/>
            <person name="Kuo R."/>
            <person name="Ohm R.A."/>
            <person name="Bhattacharya S.S."/>
            <person name="Shirouzu T."/>
            <person name="Yoshinaga Y."/>
            <person name="Martin F.M."/>
            <person name="Grigoriev I.V."/>
            <person name="Hibbett D.S."/>
        </authorList>
    </citation>
    <scope>NUCLEOTIDE SEQUENCE [LARGE SCALE GENOMIC DNA]</scope>
    <source>
        <strain evidence="4 5">HHB12029</strain>
    </source>
</reference>
<comment type="similarity">
    <text evidence="2">Belongs to the AEBP2/jing C2H2-type zinc-finger family.</text>
</comment>
<dbReference type="STRING" id="1314781.A0A165KRC1"/>
<name>A0A165KRC1_EXIGL</name>
<dbReference type="AlphaFoldDB" id="A0A165KRC1"/>
<dbReference type="Proteomes" id="UP000077266">
    <property type="component" value="Unassembled WGS sequence"/>
</dbReference>
<dbReference type="EMBL" id="KV425939">
    <property type="protein sequence ID" value="KZV96738.1"/>
    <property type="molecule type" value="Genomic_DNA"/>
</dbReference>
<feature type="domain" description="C2H2-type" evidence="3">
    <location>
        <begin position="112"/>
        <end position="135"/>
    </location>
</feature>
<organism evidence="4 5">
    <name type="scientific">Exidia glandulosa HHB12029</name>
    <dbReference type="NCBI Taxonomy" id="1314781"/>
    <lineage>
        <taxon>Eukaryota</taxon>
        <taxon>Fungi</taxon>
        <taxon>Dikarya</taxon>
        <taxon>Basidiomycota</taxon>
        <taxon>Agaricomycotina</taxon>
        <taxon>Agaricomycetes</taxon>
        <taxon>Auriculariales</taxon>
        <taxon>Exidiaceae</taxon>
        <taxon>Exidia</taxon>
    </lineage>
</organism>
<dbReference type="SMART" id="SM00355">
    <property type="entry name" value="ZnF_C2H2"/>
    <property type="match status" value="3"/>
</dbReference>
<dbReference type="OrthoDB" id="3437960at2759"/>
<dbReference type="PANTHER" id="PTHR46541">
    <property type="entry name" value="ZINC FINGER PROTEIN AEBP2"/>
    <property type="match status" value="1"/>
</dbReference>
<dbReference type="GO" id="GO:0008270">
    <property type="term" value="F:zinc ion binding"/>
    <property type="evidence" value="ECO:0007669"/>
    <property type="project" value="UniProtKB-KW"/>
</dbReference>
<evidence type="ECO:0000256" key="2">
    <source>
        <dbReference type="ARBA" id="ARBA00037930"/>
    </source>
</evidence>
<dbReference type="InterPro" id="IPR036236">
    <property type="entry name" value="Znf_C2H2_sf"/>
</dbReference>
<gene>
    <name evidence="4" type="ORF">EXIGLDRAFT_408602</name>
</gene>
<dbReference type="SUPFAM" id="SSF57667">
    <property type="entry name" value="beta-beta-alpha zinc fingers"/>
    <property type="match status" value="1"/>
</dbReference>
<protein>
    <recommendedName>
        <fullName evidence="3">C2H2-type domain-containing protein</fullName>
    </recommendedName>
</protein>
<dbReference type="GO" id="GO:0006325">
    <property type="term" value="P:chromatin organization"/>
    <property type="evidence" value="ECO:0007669"/>
    <property type="project" value="UniProtKB-KW"/>
</dbReference>
<dbReference type="InterPro" id="IPR052130">
    <property type="entry name" value="AEBP2/jing_C2H2-ZnF"/>
</dbReference>
<dbReference type="GO" id="GO:0006357">
    <property type="term" value="P:regulation of transcription by RNA polymerase II"/>
    <property type="evidence" value="ECO:0007669"/>
    <property type="project" value="TreeGrafter"/>
</dbReference>
<dbReference type="InterPro" id="IPR013087">
    <property type="entry name" value="Znf_C2H2_type"/>
</dbReference>
<keyword evidence="1" id="KW-0156">Chromatin regulator</keyword>